<dbReference type="InterPro" id="IPR010541">
    <property type="entry name" value="Prp3_C"/>
</dbReference>
<evidence type="ECO:0000313" key="3">
    <source>
        <dbReference type="Proteomes" id="UP000284706"/>
    </source>
</evidence>
<proteinExistence type="predicted"/>
<reference evidence="2 3" key="1">
    <citation type="journal article" date="2018" name="Evol. Lett.">
        <title>Horizontal gene cluster transfer increased hallucinogenic mushroom diversity.</title>
        <authorList>
            <person name="Reynolds H.T."/>
            <person name="Vijayakumar V."/>
            <person name="Gluck-Thaler E."/>
            <person name="Korotkin H.B."/>
            <person name="Matheny P.B."/>
            <person name="Slot J.C."/>
        </authorList>
    </citation>
    <scope>NUCLEOTIDE SEQUENCE [LARGE SCALE GENOMIC DNA]</scope>
    <source>
        <strain evidence="2 3">SRW20</strain>
    </source>
</reference>
<sequence length="284" mass="31903">MPTETLEGVGRLLEELQLIQCSLLPDEHLSFLDEAKAWTSALDRYSEDSAEEMSLPGDEACFSVQLTGGRVWFEVKLSTTKRASVSVKGENITRDEQERWQRVIAENLELSKGIHTEYPIYELLSSELLPLLREDMLTKAEIEKGASGDTSASKRPQSTPKEIYHALFTSHHLISPNKRRSLQQWSSSLSLAGFAKVGYPGVIYAQGEKGNIEDFVENVKAMQWLALKLRFVEPLPLDKQGGHADATKRSWKEFEKVGEVVEEMRKLGREEYVVEMGIGSAGTK</sequence>
<dbReference type="Pfam" id="PF06544">
    <property type="entry name" value="Prp3_C"/>
    <property type="match status" value="1"/>
</dbReference>
<dbReference type="AlphaFoldDB" id="A0A409W8X5"/>
<protein>
    <recommendedName>
        <fullName evidence="1">Small nuclear ribonucleoprotein Prp3 C-terminal domain-containing protein</fullName>
    </recommendedName>
</protein>
<dbReference type="Proteomes" id="UP000284706">
    <property type="component" value="Unassembled WGS sequence"/>
</dbReference>
<dbReference type="OrthoDB" id="432412at2759"/>
<feature type="domain" description="Small nuclear ribonucleoprotein Prp3 C-terminal" evidence="1">
    <location>
        <begin position="167"/>
        <end position="227"/>
    </location>
</feature>
<dbReference type="PANTHER" id="PTHR15955:SF8">
    <property type="entry name" value="RWD DOMAIN-CONTAINING PROTEIN 2B-RELATED"/>
    <property type="match status" value="1"/>
</dbReference>
<dbReference type="InParanoid" id="A0A409W8X5"/>
<dbReference type="InterPro" id="IPR017359">
    <property type="entry name" value="Phi-like"/>
</dbReference>
<dbReference type="EMBL" id="NHYE01005300">
    <property type="protein sequence ID" value="PPQ74952.1"/>
    <property type="molecule type" value="Genomic_DNA"/>
</dbReference>
<organism evidence="2 3">
    <name type="scientific">Gymnopilus dilepis</name>
    <dbReference type="NCBI Taxonomy" id="231916"/>
    <lineage>
        <taxon>Eukaryota</taxon>
        <taxon>Fungi</taxon>
        <taxon>Dikarya</taxon>
        <taxon>Basidiomycota</taxon>
        <taxon>Agaricomycotina</taxon>
        <taxon>Agaricomycetes</taxon>
        <taxon>Agaricomycetidae</taxon>
        <taxon>Agaricales</taxon>
        <taxon>Agaricineae</taxon>
        <taxon>Hymenogastraceae</taxon>
        <taxon>Gymnopilus</taxon>
    </lineage>
</organism>
<evidence type="ECO:0000259" key="1">
    <source>
        <dbReference type="Pfam" id="PF06544"/>
    </source>
</evidence>
<name>A0A409W8X5_9AGAR</name>
<comment type="caution">
    <text evidence="2">The sequence shown here is derived from an EMBL/GenBank/DDBJ whole genome shotgun (WGS) entry which is preliminary data.</text>
</comment>
<accession>A0A409W8X5</accession>
<gene>
    <name evidence="2" type="ORF">CVT26_011664</name>
</gene>
<keyword evidence="3" id="KW-1185">Reference proteome</keyword>
<dbReference type="STRING" id="231916.A0A409W8X5"/>
<dbReference type="PANTHER" id="PTHR15955">
    <property type="entry name" value="RWD DOMAIN CONTAINING PROTEIN 2"/>
    <property type="match status" value="1"/>
</dbReference>
<evidence type="ECO:0000313" key="2">
    <source>
        <dbReference type="EMBL" id="PPQ74952.1"/>
    </source>
</evidence>